<dbReference type="GO" id="GO:0003677">
    <property type="term" value="F:DNA binding"/>
    <property type="evidence" value="ECO:0007669"/>
    <property type="project" value="UniProtKB-KW"/>
</dbReference>
<dbReference type="InterPro" id="IPR010992">
    <property type="entry name" value="IHF-like_DNA-bd_dom_sf"/>
</dbReference>
<dbReference type="Proteomes" id="UP000320078">
    <property type="component" value="Unassembled WGS sequence"/>
</dbReference>
<comment type="similarity">
    <text evidence="3">Belongs to the bacterial histone-like protein family.</text>
</comment>
<organism evidence="4 5">
    <name type="scientific">Candidatus Phytoplasma pini</name>
    <dbReference type="NCBI Taxonomy" id="267362"/>
    <lineage>
        <taxon>Bacteria</taxon>
        <taxon>Bacillati</taxon>
        <taxon>Mycoplasmatota</taxon>
        <taxon>Mollicutes</taxon>
        <taxon>Acholeplasmatales</taxon>
        <taxon>Acholeplasmataceae</taxon>
        <taxon>Candidatus Phytoplasma</taxon>
    </lineage>
</organism>
<dbReference type="GO" id="GO:0030261">
    <property type="term" value="P:chromosome condensation"/>
    <property type="evidence" value="ECO:0007669"/>
    <property type="project" value="UniProtKB-KW"/>
</dbReference>
<gene>
    <name evidence="4" type="ORF">MDPP_00275</name>
</gene>
<dbReference type="GO" id="GO:0005829">
    <property type="term" value="C:cytosol"/>
    <property type="evidence" value="ECO:0007669"/>
    <property type="project" value="TreeGrafter"/>
</dbReference>
<keyword evidence="2" id="KW-0238">DNA-binding</keyword>
<dbReference type="AlphaFoldDB" id="A0A559KJC0"/>
<reference evidence="4 5" key="1">
    <citation type="submission" date="2019-06" db="EMBL/GenBank/DDBJ databases">
        <title>Draft Genome Sequence of Candidatus Phytoplasma pini-Related Strain MDPP: A Resource for Comparative Genomics of Gymnosperm-infecting Phytoplasmas.</title>
        <authorList>
            <person name="Cai W."/>
            <person name="Costanzo S."/>
            <person name="Shao J."/>
            <person name="Zhao Y."/>
            <person name="Davis R."/>
        </authorList>
    </citation>
    <scope>NUCLEOTIDE SEQUENCE [LARGE SCALE GENOMIC DNA]</scope>
    <source>
        <strain evidence="4 5">MDPP</strain>
    </source>
</reference>
<dbReference type="SUPFAM" id="SSF47729">
    <property type="entry name" value="IHF-like DNA-binding proteins"/>
    <property type="match status" value="1"/>
</dbReference>
<dbReference type="SMART" id="SM00411">
    <property type="entry name" value="BHL"/>
    <property type="match status" value="1"/>
</dbReference>
<evidence type="ECO:0000313" key="4">
    <source>
        <dbReference type="EMBL" id="TVY12207.1"/>
    </source>
</evidence>
<dbReference type="InterPro" id="IPR000119">
    <property type="entry name" value="Hist_DNA-bd"/>
</dbReference>
<comment type="caution">
    <text evidence="4">The sequence shown here is derived from an EMBL/GenBank/DDBJ whole genome shotgun (WGS) entry which is preliminary data.</text>
</comment>
<keyword evidence="1" id="KW-0226">DNA condensation</keyword>
<evidence type="ECO:0000256" key="3">
    <source>
        <dbReference type="RuleBase" id="RU003939"/>
    </source>
</evidence>
<dbReference type="Pfam" id="PF00216">
    <property type="entry name" value="Bac_DNA_binding"/>
    <property type="match status" value="1"/>
</dbReference>
<sequence>MTKSDLIKKIFEKILENTKDKKNITKTQIEDIFLSLVEVVEETLKMKEKVIVPGLGVFQLKHRKERTCKVPKSEQIVVVPAQDVPTFTVSKKLKNFFKK</sequence>
<protein>
    <submittedName>
        <fullName evidence="4">DNA binding protein, histone-like protein</fullName>
    </submittedName>
</protein>
<evidence type="ECO:0000313" key="5">
    <source>
        <dbReference type="Proteomes" id="UP000320078"/>
    </source>
</evidence>
<accession>A0A559KJC0</accession>
<dbReference type="OrthoDB" id="9799835at2"/>
<name>A0A559KJC0_9MOLU</name>
<evidence type="ECO:0000256" key="2">
    <source>
        <dbReference type="ARBA" id="ARBA00023125"/>
    </source>
</evidence>
<dbReference type="RefSeq" id="WP_144658449.1">
    <property type="nucleotide sequence ID" value="NZ_VIAE01000006.1"/>
</dbReference>
<dbReference type="Gene3D" id="4.10.520.10">
    <property type="entry name" value="IHF-like DNA-binding proteins"/>
    <property type="match status" value="1"/>
</dbReference>
<dbReference type="PANTHER" id="PTHR33175:SF3">
    <property type="entry name" value="DNA-BINDING PROTEIN HU-BETA"/>
    <property type="match status" value="1"/>
</dbReference>
<evidence type="ECO:0000256" key="1">
    <source>
        <dbReference type="ARBA" id="ARBA00023067"/>
    </source>
</evidence>
<keyword evidence="5" id="KW-1185">Reference proteome</keyword>
<dbReference type="GO" id="GO:0030527">
    <property type="term" value="F:structural constituent of chromatin"/>
    <property type="evidence" value="ECO:0007669"/>
    <property type="project" value="InterPro"/>
</dbReference>
<dbReference type="EMBL" id="VIAE01000006">
    <property type="protein sequence ID" value="TVY12207.1"/>
    <property type="molecule type" value="Genomic_DNA"/>
</dbReference>
<dbReference type="PANTHER" id="PTHR33175">
    <property type="entry name" value="DNA-BINDING PROTEIN HU"/>
    <property type="match status" value="1"/>
</dbReference>
<proteinExistence type="inferred from homology"/>